<keyword evidence="4" id="KW-1133">Transmembrane helix</keyword>
<keyword evidence="7" id="KW-1185">Reference proteome</keyword>
<dbReference type="GO" id="GO:0005730">
    <property type="term" value="C:nucleolus"/>
    <property type="evidence" value="ECO:0007669"/>
    <property type="project" value="TreeGrafter"/>
</dbReference>
<evidence type="ECO:0000313" key="7">
    <source>
        <dbReference type="Proteomes" id="UP000653305"/>
    </source>
</evidence>
<dbReference type="CDD" id="cd12451">
    <property type="entry name" value="RRM2_NUCLs"/>
    <property type="match status" value="1"/>
</dbReference>
<dbReference type="SUPFAM" id="SSF54928">
    <property type="entry name" value="RNA-binding domain, RBD"/>
    <property type="match status" value="2"/>
</dbReference>
<dbReference type="Gene3D" id="3.30.70.330">
    <property type="match status" value="2"/>
</dbReference>
<dbReference type="AlphaFoldDB" id="A0A830CE44"/>
<feature type="compositionally biased region" description="Gly residues" evidence="3">
    <location>
        <begin position="150"/>
        <end position="159"/>
    </location>
</feature>
<dbReference type="Pfam" id="PF00076">
    <property type="entry name" value="RRM_1"/>
    <property type="match status" value="2"/>
</dbReference>
<dbReference type="PANTHER" id="PTHR23236">
    <property type="entry name" value="EUKARYOTIC TRANSLATION INITIATION FACTOR 4B/4H"/>
    <property type="match status" value="1"/>
</dbReference>
<dbReference type="InterPro" id="IPR000504">
    <property type="entry name" value="RRM_dom"/>
</dbReference>
<evidence type="ECO:0000313" key="6">
    <source>
        <dbReference type="EMBL" id="GFP92561.1"/>
    </source>
</evidence>
<reference evidence="6" key="1">
    <citation type="submission" date="2020-07" db="EMBL/GenBank/DDBJ databases">
        <title>Ethylene signaling mediates host invasion by parasitic plants.</title>
        <authorList>
            <person name="Yoshida S."/>
        </authorList>
    </citation>
    <scope>NUCLEOTIDE SEQUENCE</scope>
    <source>
        <strain evidence="6">Okayama</strain>
    </source>
</reference>
<dbReference type="Proteomes" id="UP000653305">
    <property type="component" value="Unassembled WGS sequence"/>
</dbReference>
<comment type="caution">
    <text evidence="6">The sequence shown here is derived from an EMBL/GenBank/DDBJ whole genome shotgun (WGS) entry which is preliminary data.</text>
</comment>
<accession>A0A830CE44</accession>
<dbReference type="SMART" id="SM00360">
    <property type="entry name" value="RRM"/>
    <property type="match status" value="1"/>
</dbReference>
<feature type="domain" description="RRM" evidence="5">
    <location>
        <begin position="1"/>
        <end position="46"/>
    </location>
</feature>
<gene>
    <name evidence="6" type="ORF">PHJA_001400300</name>
</gene>
<feature type="domain" description="RRM" evidence="5">
    <location>
        <begin position="65"/>
        <end position="145"/>
    </location>
</feature>
<dbReference type="PANTHER" id="PTHR23236:SF11">
    <property type="entry name" value="EUKARYOTIC TRANSLATION INITIATION FACTOR 4H"/>
    <property type="match status" value="1"/>
</dbReference>
<evidence type="ECO:0000256" key="4">
    <source>
        <dbReference type="SAM" id="Phobius"/>
    </source>
</evidence>
<dbReference type="InterPro" id="IPR034350">
    <property type="entry name" value="NUCL_RRM2"/>
</dbReference>
<organism evidence="6 7">
    <name type="scientific">Phtheirospermum japonicum</name>
    <dbReference type="NCBI Taxonomy" id="374723"/>
    <lineage>
        <taxon>Eukaryota</taxon>
        <taxon>Viridiplantae</taxon>
        <taxon>Streptophyta</taxon>
        <taxon>Embryophyta</taxon>
        <taxon>Tracheophyta</taxon>
        <taxon>Spermatophyta</taxon>
        <taxon>Magnoliopsida</taxon>
        <taxon>eudicotyledons</taxon>
        <taxon>Gunneridae</taxon>
        <taxon>Pentapetalae</taxon>
        <taxon>asterids</taxon>
        <taxon>lamiids</taxon>
        <taxon>Lamiales</taxon>
        <taxon>Orobanchaceae</taxon>
        <taxon>Orobanchaceae incertae sedis</taxon>
        <taxon>Phtheirospermum</taxon>
    </lineage>
</organism>
<evidence type="ECO:0000259" key="5">
    <source>
        <dbReference type="PROSITE" id="PS50102"/>
    </source>
</evidence>
<feature type="region of interest" description="Disordered" evidence="3">
    <location>
        <begin position="130"/>
        <end position="203"/>
    </location>
</feature>
<proteinExistence type="predicted"/>
<dbReference type="OrthoDB" id="439808at2759"/>
<dbReference type="GO" id="GO:0003723">
    <property type="term" value="F:RNA binding"/>
    <property type="evidence" value="ECO:0007669"/>
    <property type="project" value="UniProtKB-UniRule"/>
</dbReference>
<dbReference type="PROSITE" id="PS50102">
    <property type="entry name" value="RRM"/>
    <property type="match status" value="2"/>
</dbReference>
<evidence type="ECO:0000256" key="1">
    <source>
        <dbReference type="ARBA" id="ARBA00022884"/>
    </source>
</evidence>
<feature type="transmembrane region" description="Helical" evidence="4">
    <location>
        <begin position="210"/>
        <end position="228"/>
    </location>
</feature>
<sequence length="238" mass="26198">MNKDDDSFRGFGHVEFATAEQAEKALREMNGKELLRREIRLDLARERGERGQYTPGQKGPRSDAQTIFVKGFDSYEGEDQIRASLKAHFGSCGEIQRVSIPKGEDGNSKGIAYIEFSDVNARNQALELNGSEFGNGSLTVDEPRPRADNSGGGFRGGGRGSRDFGGRSGGRGRGDFGRGRGRGRDSGGRGNRGRGFNNRPSMATPGTGTFYSNLFLWVIFLFCAKNKFTMMRNIQKYI</sequence>
<dbReference type="EMBL" id="BMAC01000282">
    <property type="protein sequence ID" value="GFP92561.1"/>
    <property type="molecule type" value="Genomic_DNA"/>
</dbReference>
<protein>
    <submittedName>
        <fullName evidence="6">Nucleolin 1</fullName>
    </submittedName>
</protein>
<keyword evidence="4" id="KW-0812">Transmembrane</keyword>
<name>A0A830CE44_9LAMI</name>
<evidence type="ECO:0000256" key="2">
    <source>
        <dbReference type="PROSITE-ProRule" id="PRU00176"/>
    </source>
</evidence>
<keyword evidence="4" id="KW-0472">Membrane</keyword>
<feature type="compositionally biased region" description="Basic and acidic residues" evidence="3">
    <location>
        <begin position="172"/>
        <end position="187"/>
    </location>
</feature>
<dbReference type="InterPro" id="IPR012677">
    <property type="entry name" value="Nucleotide-bd_a/b_plait_sf"/>
</dbReference>
<keyword evidence="1 2" id="KW-0694">RNA-binding</keyword>
<dbReference type="InterPro" id="IPR035979">
    <property type="entry name" value="RBD_domain_sf"/>
</dbReference>
<evidence type="ECO:0000256" key="3">
    <source>
        <dbReference type="SAM" id="MobiDB-lite"/>
    </source>
</evidence>